<dbReference type="RefSeq" id="WP_157062048.1">
    <property type="nucleotide sequence ID" value="NZ_LJCO01000079.1"/>
</dbReference>
<accession>A0A0P9CZ85</accession>
<dbReference type="OrthoDB" id="324626at2"/>
<organism evidence="5 6">
    <name type="scientific">Alicyclobacillus ferrooxydans</name>
    <dbReference type="NCBI Taxonomy" id="471514"/>
    <lineage>
        <taxon>Bacteria</taxon>
        <taxon>Bacillati</taxon>
        <taxon>Bacillota</taxon>
        <taxon>Bacilli</taxon>
        <taxon>Bacillales</taxon>
        <taxon>Alicyclobacillaceae</taxon>
        <taxon>Alicyclobacillus</taxon>
    </lineage>
</organism>
<proteinExistence type="predicted"/>
<gene>
    <name evidence="5" type="ORF">AN477_18005</name>
</gene>
<dbReference type="GO" id="GO:0043565">
    <property type="term" value="F:sequence-specific DNA binding"/>
    <property type="evidence" value="ECO:0007669"/>
    <property type="project" value="InterPro"/>
</dbReference>
<dbReference type="STRING" id="471514.AN477_18005"/>
<dbReference type="EMBL" id="LJCO01000079">
    <property type="protein sequence ID" value="KPV42343.1"/>
    <property type="molecule type" value="Genomic_DNA"/>
</dbReference>
<reference evidence="5 6" key="1">
    <citation type="submission" date="2015-09" db="EMBL/GenBank/DDBJ databases">
        <title>Draft genome sequence of Alicyclobacillus ferrooxydans DSM 22381.</title>
        <authorList>
            <person name="Hemp J."/>
        </authorList>
    </citation>
    <scope>NUCLEOTIDE SEQUENCE [LARGE SCALE GENOMIC DNA]</scope>
    <source>
        <strain evidence="5 6">TC-34</strain>
    </source>
</reference>
<dbReference type="SMART" id="SM00342">
    <property type="entry name" value="HTH_ARAC"/>
    <property type="match status" value="1"/>
</dbReference>
<evidence type="ECO:0000256" key="1">
    <source>
        <dbReference type="ARBA" id="ARBA00023015"/>
    </source>
</evidence>
<keyword evidence="3" id="KW-0804">Transcription</keyword>
<dbReference type="PANTHER" id="PTHR43280:SF28">
    <property type="entry name" value="HTH-TYPE TRANSCRIPTIONAL ACTIVATOR RHAS"/>
    <property type="match status" value="1"/>
</dbReference>
<feature type="domain" description="HTH araC/xylS-type" evidence="4">
    <location>
        <begin position="297"/>
        <end position="395"/>
    </location>
</feature>
<dbReference type="Pfam" id="PF12833">
    <property type="entry name" value="HTH_18"/>
    <property type="match status" value="1"/>
</dbReference>
<evidence type="ECO:0000313" key="6">
    <source>
        <dbReference type="Proteomes" id="UP000050482"/>
    </source>
</evidence>
<evidence type="ECO:0000256" key="3">
    <source>
        <dbReference type="ARBA" id="ARBA00023163"/>
    </source>
</evidence>
<dbReference type="Pfam" id="PF17853">
    <property type="entry name" value="GGDEF_2"/>
    <property type="match status" value="1"/>
</dbReference>
<name>A0A0P9CZ85_9BACL</name>
<dbReference type="PATRIC" id="fig|471514.4.peg.4512"/>
<dbReference type="PRINTS" id="PR00032">
    <property type="entry name" value="HTHARAC"/>
</dbReference>
<keyword evidence="1" id="KW-0805">Transcription regulation</keyword>
<comment type="caution">
    <text evidence="5">The sequence shown here is derived from an EMBL/GenBank/DDBJ whole genome shotgun (WGS) entry which is preliminary data.</text>
</comment>
<dbReference type="Proteomes" id="UP000050482">
    <property type="component" value="Unassembled WGS sequence"/>
</dbReference>
<dbReference type="InterPro" id="IPR018060">
    <property type="entry name" value="HTH_AraC"/>
</dbReference>
<dbReference type="InterPro" id="IPR018062">
    <property type="entry name" value="HTH_AraC-typ_CS"/>
</dbReference>
<evidence type="ECO:0000256" key="2">
    <source>
        <dbReference type="ARBA" id="ARBA00023125"/>
    </source>
</evidence>
<keyword evidence="2" id="KW-0238">DNA-binding</keyword>
<dbReference type="InterPro" id="IPR020449">
    <property type="entry name" value="Tscrpt_reg_AraC-type_HTH"/>
</dbReference>
<sequence length="397" mass="45239">MTNRYAEVAFAQLLLSGTLIHEGDFHVLQQAYGISLHPTRVMVVSVDRYPDLASERPFTWRTEIGYTVADVVSKTTEELGLSHLWLWTEEGVMALFLDLLAFSTASFQDDAVLETARTIQKNMRDAGVSVSIGIGSTYADPNSLCRSFHEAVESMSGRFFQGNELIFLYQRDEKVDERWTDPLTREKTELLALVQMGDEHGVHKQLPDLLENMAQASGFNEKLFRSEAIDLVMMMSRAVLEAGIQAIEVLAENARVVHELYGTIRYDKFVQKAALYGDWLTKQVSQSQLSKASPMVYDAIQFVKQRHREHLSLDDVARHCCVSKYHLAHRFKQETGIGVIDFLNQIRIDKAVYYLNTSALPVQQIAEQVGYQDANYFSRIFRKRIGYSPSAYRLRSE</sequence>
<dbReference type="PANTHER" id="PTHR43280">
    <property type="entry name" value="ARAC-FAMILY TRANSCRIPTIONAL REGULATOR"/>
    <property type="match status" value="1"/>
</dbReference>
<dbReference type="Gene3D" id="1.10.10.60">
    <property type="entry name" value="Homeodomain-like"/>
    <property type="match status" value="2"/>
</dbReference>
<dbReference type="InterPro" id="IPR009057">
    <property type="entry name" value="Homeodomain-like_sf"/>
</dbReference>
<dbReference type="GO" id="GO:0003700">
    <property type="term" value="F:DNA-binding transcription factor activity"/>
    <property type="evidence" value="ECO:0007669"/>
    <property type="project" value="InterPro"/>
</dbReference>
<protein>
    <recommendedName>
        <fullName evidence="4">HTH araC/xylS-type domain-containing protein</fullName>
    </recommendedName>
</protein>
<dbReference type="InterPro" id="IPR041522">
    <property type="entry name" value="CdaR_GGDEF"/>
</dbReference>
<dbReference type="PROSITE" id="PS01124">
    <property type="entry name" value="HTH_ARAC_FAMILY_2"/>
    <property type="match status" value="1"/>
</dbReference>
<dbReference type="PROSITE" id="PS00041">
    <property type="entry name" value="HTH_ARAC_FAMILY_1"/>
    <property type="match status" value="1"/>
</dbReference>
<evidence type="ECO:0000259" key="4">
    <source>
        <dbReference type="PROSITE" id="PS01124"/>
    </source>
</evidence>
<keyword evidence="6" id="KW-1185">Reference proteome</keyword>
<dbReference type="SUPFAM" id="SSF46689">
    <property type="entry name" value="Homeodomain-like"/>
    <property type="match status" value="2"/>
</dbReference>
<evidence type="ECO:0000313" key="5">
    <source>
        <dbReference type="EMBL" id="KPV42343.1"/>
    </source>
</evidence>
<dbReference type="AlphaFoldDB" id="A0A0P9CZ85"/>